<feature type="domain" description="HTH hxlR-type" evidence="4">
    <location>
        <begin position="15"/>
        <end position="114"/>
    </location>
</feature>
<dbReference type="InterPro" id="IPR036388">
    <property type="entry name" value="WH-like_DNA-bd_sf"/>
</dbReference>
<keyword evidence="6" id="KW-1185">Reference proteome</keyword>
<dbReference type="Gene3D" id="1.10.10.10">
    <property type="entry name" value="Winged helix-like DNA-binding domain superfamily/Winged helix DNA-binding domain"/>
    <property type="match status" value="1"/>
</dbReference>
<evidence type="ECO:0000313" key="6">
    <source>
        <dbReference type="Proteomes" id="UP001611494"/>
    </source>
</evidence>
<evidence type="ECO:0000256" key="1">
    <source>
        <dbReference type="ARBA" id="ARBA00023015"/>
    </source>
</evidence>
<dbReference type="RefSeq" id="WP_397062244.1">
    <property type="nucleotide sequence ID" value="NZ_JBIRYL010000002.1"/>
</dbReference>
<dbReference type="InterPro" id="IPR036390">
    <property type="entry name" value="WH_DNA-bd_sf"/>
</dbReference>
<dbReference type="InterPro" id="IPR002577">
    <property type="entry name" value="HTH_HxlR"/>
</dbReference>
<evidence type="ECO:0000256" key="2">
    <source>
        <dbReference type="ARBA" id="ARBA00023125"/>
    </source>
</evidence>
<organism evidence="5 6">
    <name type="scientific">Nocardia testacea</name>
    <dbReference type="NCBI Taxonomy" id="248551"/>
    <lineage>
        <taxon>Bacteria</taxon>
        <taxon>Bacillati</taxon>
        <taxon>Actinomycetota</taxon>
        <taxon>Actinomycetes</taxon>
        <taxon>Mycobacteriales</taxon>
        <taxon>Nocardiaceae</taxon>
        <taxon>Nocardia</taxon>
    </lineage>
</organism>
<keyword evidence="2" id="KW-0238">DNA-binding</keyword>
<keyword evidence="1" id="KW-0805">Transcription regulation</keyword>
<accession>A0ABW7VXB9</accession>
<gene>
    <name evidence="5" type="ORF">ACH49Z_13725</name>
</gene>
<evidence type="ECO:0000256" key="3">
    <source>
        <dbReference type="ARBA" id="ARBA00023163"/>
    </source>
</evidence>
<dbReference type="EMBL" id="JBIRYL010000002">
    <property type="protein sequence ID" value="MFI2230899.1"/>
    <property type="molecule type" value="Genomic_DNA"/>
</dbReference>
<protein>
    <submittedName>
        <fullName evidence="5">Winged helix-turn-helix transcriptional regulator</fullName>
    </submittedName>
</protein>
<dbReference type="PROSITE" id="PS51118">
    <property type="entry name" value="HTH_HXLR"/>
    <property type="match status" value="1"/>
</dbReference>
<dbReference type="PANTHER" id="PTHR33204">
    <property type="entry name" value="TRANSCRIPTIONAL REGULATOR, MARR FAMILY"/>
    <property type="match status" value="1"/>
</dbReference>
<dbReference type="SUPFAM" id="SSF46785">
    <property type="entry name" value="Winged helix' DNA-binding domain"/>
    <property type="match status" value="1"/>
</dbReference>
<proteinExistence type="predicted"/>
<dbReference type="Proteomes" id="UP001611494">
    <property type="component" value="Unassembled WGS sequence"/>
</dbReference>
<evidence type="ECO:0000259" key="4">
    <source>
        <dbReference type="PROSITE" id="PS51118"/>
    </source>
</evidence>
<name>A0ABW7VXB9_9NOCA</name>
<reference evidence="5 6" key="1">
    <citation type="submission" date="2024-10" db="EMBL/GenBank/DDBJ databases">
        <title>The Natural Products Discovery Center: Release of the First 8490 Sequenced Strains for Exploring Actinobacteria Biosynthetic Diversity.</title>
        <authorList>
            <person name="Kalkreuter E."/>
            <person name="Kautsar S.A."/>
            <person name="Yang D."/>
            <person name="Bader C.D."/>
            <person name="Teijaro C.N."/>
            <person name="Fluegel L."/>
            <person name="Davis C.M."/>
            <person name="Simpson J.R."/>
            <person name="Lauterbach L."/>
            <person name="Steele A.D."/>
            <person name="Gui C."/>
            <person name="Meng S."/>
            <person name="Li G."/>
            <person name="Viehrig K."/>
            <person name="Ye F."/>
            <person name="Su P."/>
            <person name="Kiefer A.F."/>
            <person name="Nichols A."/>
            <person name="Cepeda A.J."/>
            <person name="Yan W."/>
            <person name="Fan B."/>
            <person name="Jiang Y."/>
            <person name="Adhikari A."/>
            <person name="Zheng C.-J."/>
            <person name="Schuster L."/>
            <person name="Cowan T.M."/>
            <person name="Smanski M.J."/>
            <person name="Chevrette M.G."/>
            <person name="De Carvalho L.P.S."/>
            <person name="Shen B."/>
        </authorList>
    </citation>
    <scope>NUCLEOTIDE SEQUENCE [LARGE SCALE GENOMIC DNA]</scope>
    <source>
        <strain evidence="5 6">NPDC019377</strain>
    </source>
</reference>
<dbReference type="PANTHER" id="PTHR33204:SF18">
    <property type="entry name" value="TRANSCRIPTIONAL REGULATORY PROTEIN"/>
    <property type="match status" value="1"/>
</dbReference>
<comment type="caution">
    <text evidence="5">The sequence shown here is derived from an EMBL/GenBank/DDBJ whole genome shotgun (WGS) entry which is preliminary data.</text>
</comment>
<keyword evidence="3" id="KW-0804">Transcription</keyword>
<dbReference type="Pfam" id="PF01638">
    <property type="entry name" value="HxlR"/>
    <property type="match status" value="1"/>
</dbReference>
<sequence>MTRPETKLPTFDPACPMSSFPIRIGGKWTAMIVLSLEDAPQRFGVLRRHLRPVSAKVLAETLAAMERDGLLCRRPVGATDDQGVEYELTPLGRSLLGVIEHVRGWARGHLPEVMSARAVSDAAGIDPRSA</sequence>
<evidence type="ECO:0000313" key="5">
    <source>
        <dbReference type="EMBL" id="MFI2230899.1"/>
    </source>
</evidence>